<feature type="region of interest" description="Disordered" evidence="1">
    <location>
        <begin position="1"/>
        <end position="24"/>
    </location>
</feature>
<dbReference type="AlphaFoldDB" id="A0AAV0QFH7"/>
<comment type="caution">
    <text evidence="2">The sequence shown here is derived from an EMBL/GenBank/DDBJ whole genome shotgun (WGS) entry which is preliminary data.</text>
</comment>
<evidence type="ECO:0000313" key="3">
    <source>
        <dbReference type="Proteomes" id="UP001154282"/>
    </source>
</evidence>
<dbReference type="EMBL" id="CAMGYJ010000009">
    <property type="protein sequence ID" value="CAI0543069.1"/>
    <property type="molecule type" value="Genomic_DNA"/>
</dbReference>
<accession>A0AAV0QFH7</accession>
<name>A0AAV0QFH7_9ROSI</name>
<reference evidence="2" key="1">
    <citation type="submission" date="2022-08" db="EMBL/GenBank/DDBJ databases">
        <authorList>
            <person name="Gutierrez-Valencia J."/>
        </authorList>
    </citation>
    <scope>NUCLEOTIDE SEQUENCE</scope>
</reference>
<organism evidence="2 3">
    <name type="scientific">Linum tenue</name>
    <dbReference type="NCBI Taxonomy" id="586396"/>
    <lineage>
        <taxon>Eukaryota</taxon>
        <taxon>Viridiplantae</taxon>
        <taxon>Streptophyta</taxon>
        <taxon>Embryophyta</taxon>
        <taxon>Tracheophyta</taxon>
        <taxon>Spermatophyta</taxon>
        <taxon>Magnoliopsida</taxon>
        <taxon>eudicotyledons</taxon>
        <taxon>Gunneridae</taxon>
        <taxon>Pentapetalae</taxon>
        <taxon>rosids</taxon>
        <taxon>fabids</taxon>
        <taxon>Malpighiales</taxon>
        <taxon>Linaceae</taxon>
        <taxon>Linum</taxon>
    </lineage>
</organism>
<protein>
    <submittedName>
        <fullName evidence="2">Uncharacterized protein</fullName>
    </submittedName>
</protein>
<proteinExistence type="predicted"/>
<evidence type="ECO:0000256" key="1">
    <source>
        <dbReference type="SAM" id="MobiDB-lite"/>
    </source>
</evidence>
<dbReference type="Proteomes" id="UP001154282">
    <property type="component" value="Unassembled WGS sequence"/>
</dbReference>
<keyword evidence="3" id="KW-1185">Reference proteome</keyword>
<evidence type="ECO:0000313" key="2">
    <source>
        <dbReference type="EMBL" id="CAI0543069.1"/>
    </source>
</evidence>
<gene>
    <name evidence="2" type="ORF">LITE_LOCUS42716</name>
</gene>
<sequence>MGRPAGGSTSCGVSVRWRPDRASPTRRLKSRSWITAGAWCLPGRRRGPPSCCRRRRSRPSRIGPLAGVSTLRSNSKQPCSVFFSFLNFDRILCFCFKSLGVGTFRCRV</sequence>